<sequence>MAAETSTSGKLPVAKNLDQVLNRIALGLSKHERILKTLNRPSSTPSTTNGKSKPSSSGFSSLSGSSTPTPVQSNYPSRIPTRAEEEAEFAAERALAPNAGIGFAPVKQEDLGVNGRGNGKEDKMLRGRILGKNAREQMTNKGKDKRRYESESEEEEGRSGLGKKKRKAVVVKEEEPGTGLSLDSADKLNEEVSHEMKDEKEDIPVRSITPVQLPAAEATDLTNGKKKKKNKKKKKGKSEEAEMAI</sequence>
<dbReference type="AlphaFoldDB" id="A0A420XYZ2"/>
<feature type="compositionally biased region" description="Basic residues" evidence="1">
    <location>
        <begin position="224"/>
        <end position="236"/>
    </location>
</feature>
<protein>
    <submittedName>
        <fullName evidence="2">Uncharacterized protein</fullName>
    </submittedName>
</protein>
<comment type="caution">
    <text evidence="2">The sequence shown here is derived from an EMBL/GenBank/DDBJ whole genome shotgun (WGS) entry which is preliminary data.</text>
</comment>
<gene>
    <name evidence="2" type="ORF">DL546_000305</name>
</gene>
<evidence type="ECO:0000313" key="3">
    <source>
        <dbReference type="Proteomes" id="UP000275385"/>
    </source>
</evidence>
<feature type="region of interest" description="Disordered" evidence="1">
    <location>
        <begin position="109"/>
        <end position="245"/>
    </location>
</feature>
<evidence type="ECO:0000313" key="2">
    <source>
        <dbReference type="EMBL" id="RKU40872.1"/>
    </source>
</evidence>
<feature type="region of interest" description="Disordered" evidence="1">
    <location>
        <begin position="32"/>
        <end position="88"/>
    </location>
</feature>
<feature type="compositionally biased region" description="Polar residues" evidence="1">
    <location>
        <begin position="39"/>
        <end position="49"/>
    </location>
</feature>
<feature type="compositionally biased region" description="Basic and acidic residues" evidence="1">
    <location>
        <begin position="184"/>
        <end position="204"/>
    </location>
</feature>
<accession>A0A420XYZ2</accession>
<name>A0A420XYZ2_9PEZI</name>
<dbReference type="OrthoDB" id="5245149at2759"/>
<organism evidence="2 3">
    <name type="scientific">Coniochaeta pulveracea</name>
    <dbReference type="NCBI Taxonomy" id="177199"/>
    <lineage>
        <taxon>Eukaryota</taxon>
        <taxon>Fungi</taxon>
        <taxon>Dikarya</taxon>
        <taxon>Ascomycota</taxon>
        <taxon>Pezizomycotina</taxon>
        <taxon>Sordariomycetes</taxon>
        <taxon>Sordariomycetidae</taxon>
        <taxon>Coniochaetales</taxon>
        <taxon>Coniochaetaceae</taxon>
        <taxon>Coniochaeta</taxon>
    </lineage>
</organism>
<keyword evidence="3" id="KW-1185">Reference proteome</keyword>
<dbReference type="Proteomes" id="UP000275385">
    <property type="component" value="Unassembled WGS sequence"/>
</dbReference>
<reference evidence="2 3" key="1">
    <citation type="submission" date="2018-08" db="EMBL/GenBank/DDBJ databases">
        <title>Draft genome of the lignicolous fungus Coniochaeta pulveracea.</title>
        <authorList>
            <person name="Borstlap C.J."/>
            <person name="De Witt R.N."/>
            <person name="Botha A."/>
            <person name="Volschenk H."/>
        </authorList>
    </citation>
    <scope>NUCLEOTIDE SEQUENCE [LARGE SCALE GENOMIC DNA]</scope>
    <source>
        <strain evidence="2 3">CAB683</strain>
    </source>
</reference>
<feature type="compositionally biased region" description="Low complexity" evidence="1">
    <location>
        <begin position="50"/>
        <end position="70"/>
    </location>
</feature>
<evidence type="ECO:0000256" key="1">
    <source>
        <dbReference type="SAM" id="MobiDB-lite"/>
    </source>
</evidence>
<dbReference type="EMBL" id="QVQW01000088">
    <property type="protein sequence ID" value="RKU40872.1"/>
    <property type="molecule type" value="Genomic_DNA"/>
</dbReference>
<proteinExistence type="predicted"/>